<sequence>MRVAVTFEMGCVLERDADKNVVHKDPADFFPAPQAVFLYDEQALPTNGKKTLRISLLGPPFGDLGRRTQGRQWPYGLQELLLHFSTVHLETGPGAGKAVRTHVRPLCAARPEAVARLLWILGGSWLLQMSNVVAVLWLSTAALISGGSLYGALVLLTLAFPALLWQMLCRPGRLVWLDHQSNKIGNFLLFILTPLGMLGFVSLASCLHVWRLFKFLLKLRFHVPTGLALPVDMKQWYIYEAFREDARIFGDLPRIFLCAFALTNRLLLQPKLWPDTDMLGEATVASAECVALICAAASYLLGLIPARRQVSREAKGVVIQHVLNGVLR</sequence>
<dbReference type="AlphaFoldDB" id="A0A812Y4S7"/>
<feature type="transmembrane region" description="Helical" evidence="1">
    <location>
        <begin position="117"/>
        <end position="138"/>
    </location>
</feature>
<feature type="transmembrane region" description="Helical" evidence="1">
    <location>
        <begin position="186"/>
        <end position="210"/>
    </location>
</feature>
<evidence type="ECO:0000313" key="2">
    <source>
        <dbReference type="EMBL" id="CAE7772415.1"/>
    </source>
</evidence>
<keyword evidence="3" id="KW-1185">Reference proteome</keyword>
<dbReference type="OrthoDB" id="419774at2759"/>
<organism evidence="2 3">
    <name type="scientific">Symbiodinium pilosum</name>
    <name type="common">Dinoflagellate</name>
    <dbReference type="NCBI Taxonomy" id="2952"/>
    <lineage>
        <taxon>Eukaryota</taxon>
        <taxon>Sar</taxon>
        <taxon>Alveolata</taxon>
        <taxon>Dinophyceae</taxon>
        <taxon>Suessiales</taxon>
        <taxon>Symbiodiniaceae</taxon>
        <taxon>Symbiodinium</taxon>
    </lineage>
</organism>
<keyword evidence="1" id="KW-1133">Transmembrane helix</keyword>
<feature type="transmembrane region" description="Helical" evidence="1">
    <location>
        <begin position="282"/>
        <end position="304"/>
    </location>
</feature>
<proteinExistence type="predicted"/>
<protein>
    <submittedName>
        <fullName evidence="2">Uncharacterized protein</fullName>
    </submittedName>
</protein>
<dbReference type="EMBL" id="CAJNIZ010047637">
    <property type="protein sequence ID" value="CAE7772415.1"/>
    <property type="molecule type" value="Genomic_DNA"/>
</dbReference>
<reference evidence="2" key="1">
    <citation type="submission" date="2021-02" db="EMBL/GenBank/DDBJ databases">
        <authorList>
            <person name="Dougan E. K."/>
            <person name="Rhodes N."/>
            <person name="Thang M."/>
            <person name="Chan C."/>
        </authorList>
    </citation>
    <scope>NUCLEOTIDE SEQUENCE</scope>
</reference>
<name>A0A812Y4S7_SYMPI</name>
<accession>A0A812Y4S7</accession>
<gene>
    <name evidence="2" type="ORF">SPIL2461_LOCUS22780</name>
</gene>
<evidence type="ECO:0000256" key="1">
    <source>
        <dbReference type="SAM" id="Phobius"/>
    </source>
</evidence>
<keyword evidence="1" id="KW-0812">Transmembrane</keyword>
<keyword evidence="1" id="KW-0472">Membrane</keyword>
<comment type="caution">
    <text evidence="2">The sequence shown here is derived from an EMBL/GenBank/DDBJ whole genome shotgun (WGS) entry which is preliminary data.</text>
</comment>
<feature type="transmembrane region" description="Helical" evidence="1">
    <location>
        <begin position="144"/>
        <end position="165"/>
    </location>
</feature>
<evidence type="ECO:0000313" key="3">
    <source>
        <dbReference type="Proteomes" id="UP000649617"/>
    </source>
</evidence>
<dbReference type="Proteomes" id="UP000649617">
    <property type="component" value="Unassembled WGS sequence"/>
</dbReference>